<dbReference type="PANTHER" id="PTHR30160:SF1">
    <property type="entry name" value="LIPOPOLYSACCHARIDE 1,2-N-ACETYLGLUCOSAMINETRANSFERASE-RELATED"/>
    <property type="match status" value="1"/>
</dbReference>
<dbReference type="InterPro" id="IPR011910">
    <property type="entry name" value="RfaF"/>
</dbReference>
<keyword evidence="7" id="KW-1185">Reference proteome</keyword>
<accession>A0ABU3K630</accession>
<evidence type="ECO:0000256" key="1">
    <source>
        <dbReference type="ARBA" id="ARBA00022676"/>
    </source>
</evidence>
<evidence type="ECO:0000256" key="3">
    <source>
        <dbReference type="ARBA" id="ARBA00043995"/>
    </source>
</evidence>
<dbReference type="PANTHER" id="PTHR30160">
    <property type="entry name" value="TETRAACYLDISACCHARIDE 4'-KINASE-RELATED"/>
    <property type="match status" value="1"/>
</dbReference>
<comment type="similarity">
    <text evidence="3">Belongs to the glycosyltransferase 9 family.</text>
</comment>
<organism evidence="6 7">
    <name type="scientific">Candidatus Nitronereus thalassa</name>
    <dbReference type="NCBI Taxonomy" id="3020898"/>
    <lineage>
        <taxon>Bacteria</taxon>
        <taxon>Pseudomonadati</taxon>
        <taxon>Nitrospirota</taxon>
        <taxon>Nitrospiria</taxon>
        <taxon>Nitrospirales</taxon>
        <taxon>Nitrospiraceae</taxon>
        <taxon>Candidatus Nitronereus</taxon>
    </lineage>
</organism>
<reference evidence="6 7" key="1">
    <citation type="journal article" date="2023" name="ISME J.">
        <title>Cultivation and genomic characterization of novel and ubiquitous marine nitrite-oxidizing bacteria from the Nitrospirales.</title>
        <authorList>
            <person name="Mueller A.J."/>
            <person name="Daebeler A."/>
            <person name="Herbold C.W."/>
            <person name="Kirkegaard R.H."/>
            <person name="Daims H."/>
        </authorList>
    </citation>
    <scope>NUCLEOTIDE SEQUENCE [LARGE SCALE GENOMIC DNA]</scope>
    <source>
        <strain evidence="6 7">EB</strain>
    </source>
</reference>
<dbReference type="CDD" id="cd03789">
    <property type="entry name" value="GT9_LPS_heptosyltransferase"/>
    <property type="match status" value="1"/>
</dbReference>
<gene>
    <name evidence="6" type="primary">rfaQ</name>
    <name evidence="6" type="ORF">PPG34_05505</name>
</gene>
<comment type="catalytic activity">
    <reaction evidence="5">
        <text>an L-alpha-D-Hep-(1-&gt;5)-[alpha-Kdo-(2-&gt;4)]-alpha-Kdo-(2-&gt;6)-lipid A + ADP-L-glycero-beta-D-manno-heptose = an L-alpha-D-Hep-(1-&gt;3)-L-alpha-D-Hep-(1-&gt;5)-[alpha-Kdo-(2-&gt;4)]-alpha-Kdo-(2-&gt;6)-lipid A + ADP + H(+)</text>
        <dbReference type="Rhea" id="RHEA:74071"/>
        <dbReference type="ChEBI" id="CHEBI:15378"/>
        <dbReference type="ChEBI" id="CHEBI:61506"/>
        <dbReference type="ChEBI" id="CHEBI:193068"/>
        <dbReference type="ChEBI" id="CHEBI:193069"/>
        <dbReference type="ChEBI" id="CHEBI:456216"/>
        <dbReference type="EC" id="2.4.99.24"/>
    </reaction>
</comment>
<sequence length="342" mass="37886">MGASFENILVIKLRYIGDVLLTTPLLRVLRKQYPQAKITVLVNPGTEAVLENNPCVDRVAVLPRGNVLQQVPFLRFIRSCRFDCVIDLSDGDRSAFLTAISGAPMKVGLNHEGRWRGKVYSWALAGRYGTMPMVDYHSQVLIPLGLSPRPYAPELHVSPEEDQAADQILERHGLNNSKWIMLHPAARYWFKAWPPDRFAALGDALVKEGFQVVIVGSENERSTADFVTRAAQLKLISFVGQTSIRQLAALMKKCSLFVGNDAGPMHMAAAVDCPVLALFGPTDPVVWGPWGEKCQIIYKGLDCRECFHPGCSRGEMSCMNLIGGEEVLVAAKRILEKNAHFL</sequence>
<dbReference type="RefSeq" id="WP_313832146.1">
    <property type="nucleotide sequence ID" value="NZ_JAQOUE010000001.1"/>
</dbReference>
<keyword evidence="2" id="KW-0808">Transferase</keyword>
<comment type="caution">
    <text evidence="6">The sequence shown here is derived from an EMBL/GenBank/DDBJ whole genome shotgun (WGS) entry which is preliminary data.</text>
</comment>
<dbReference type="Proteomes" id="UP001250932">
    <property type="component" value="Unassembled WGS sequence"/>
</dbReference>
<dbReference type="EC" id="2.4.99.24" evidence="4"/>
<dbReference type="Pfam" id="PF01075">
    <property type="entry name" value="Glyco_transf_9"/>
    <property type="match status" value="1"/>
</dbReference>
<dbReference type="NCBIfam" id="TIGR02195">
    <property type="entry name" value="heptsyl_trn_II"/>
    <property type="match status" value="1"/>
</dbReference>
<evidence type="ECO:0000313" key="7">
    <source>
        <dbReference type="Proteomes" id="UP001250932"/>
    </source>
</evidence>
<dbReference type="InterPro" id="IPR002201">
    <property type="entry name" value="Glyco_trans_9"/>
</dbReference>
<proteinExistence type="inferred from homology"/>
<dbReference type="InterPro" id="IPR051199">
    <property type="entry name" value="LPS_LOS_Heptosyltrfase"/>
</dbReference>
<evidence type="ECO:0000256" key="5">
    <source>
        <dbReference type="ARBA" id="ARBA00047503"/>
    </source>
</evidence>
<protein>
    <recommendedName>
        <fullName evidence="4">lipopolysaccharide heptosyltransferase II</fullName>
        <ecNumber evidence="4">2.4.99.24</ecNumber>
    </recommendedName>
</protein>
<dbReference type="EMBL" id="JAQOUE010000001">
    <property type="protein sequence ID" value="MDT7041798.1"/>
    <property type="molecule type" value="Genomic_DNA"/>
</dbReference>
<evidence type="ECO:0000313" key="6">
    <source>
        <dbReference type="EMBL" id="MDT7041798.1"/>
    </source>
</evidence>
<dbReference type="InterPro" id="IPR011916">
    <property type="entry name" value="LipoPS_heptosylTferase-III"/>
</dbReference>
<dbReference type="NCBIfam" id="TIGR02201">
    <property type="entry name" value="heptsyl_trn_III"/>
    <property type="match status" value="1"/>
</dbReference>
<dbReference type="SUPFAM" id="SSF53756">
    <property type="entry name" value="UDP-Glycosyltransferase/glycogen phosphorylase"/>
    <property type="match status" value="1"/>
</dbReference>
<name>A0ABU3K630_9BACT</name>
<evidence type="ECO:0000256" key="2">
    <source>
        <dbReference type="ARBA" id="ARBA00022679"/>
    </source>
</evidence>
<dbReference type="Gene3D" id="3.40.50.2000">
    <property type="entry name" value="Glycogen Phosphorylase B"/>
    <property type="match status" value="2"/>
</dbReference>
<keyword evidence="1" id="KW-0328">Glycosyltransferase</keyword>
<evidence type="ECO:0000256" key="4">
    <source>
        <dbReference type="ARBA" id="ARBA00044042"/>
    </source>
</evidence>